<reference evidence="1" key="1">
    <citation type="submission" date="2018-05" db="EMBL/GenBank/DDBJ databases">
        <title>Draft genome of Mucuna pruriens seed.</title>
        <authorList>
            <person name="Nnadi N.E."/>
            <person name="Vos R."/>
            <person name="Hasami M.H."/>
            <person name="Devisetty U.K."/>
            <person name="Aguiy J.C."/>
        </authorList>
    </citation>
    <scope>NUCLEOTIDE SEQUENCE [LARGE SCALE GENOMIC DNA]</scope>
    <source>
        <strain evidence="1">JCA_2017</strain>
    </source>
</reference>
<feature type="non-terminal residue" evidence="1">
    <location>
        <position position="1"/>
    </location>
</feature>
<sequence length="145" mass="16033">MKHIFLEKFFLASRIASIRKEICGISHRRSIDGQDTSSSKASDLQHGKQHIAIWSQRAESIPIVGAASNQRLENQLTELTTLVRQLAVGQHQPALATKVCGICTSVEHPTNMCPHASKNRVGPARDYWSSKWISVREATVSESAT</sequence>
<dbReference type="OrthoDB" id="1460397at2759"/>
<evidence type="ECO:0000313" key="2">
    <source>
        <dbReference type="Proteomes" id="UP000257109"/>
    </source>
</evidence>
<protein>
    <submittedName>
        <fullName evidence="1">Uncharacterized protein</fullName>
    </submittedName>
</protein>
<accession>A0A371IFG9</accession>
<name>A0A371IFG9_MUCPR</name>
<dbReference type="AlphaFoldDB" id="A0A371IFG9"/>
<keyword evidence="2" id="KW-1185">Reference proteome</keyword>
<evidence type="ECO:0000313" key="1">
    <source>
        <dbReference type="EMBL" id="RDY13797.1"/>
    </source>
</evidence>
<dbReference type="EMBL" id="QJKJ01000198">
    <property type="protein sequence ID" value="RDY13797.1"/>
    <property type="molecule type" value="Genomic_DNA"/>
</dbReference>
<dbReference type="Proteomes" id="UP000257109">
    <property type="component" value="Unassembled WGS sequence"/>
</dbReference>
<comment type="caution">
    <text evidence="1">The sequence shown here is derived from an EMBL/GenBank/DDBJ whole genome shotgun (WGS) entry which is preliminary data.</text>
</comment>
<organism evidence="1 2">
    <name type="scientific">Mucuna pruriens</name>
    <name type="common">Velvet bean</name>
    <name type="synonym">Dolichos pruriens</name>
    <dbReference type="NCBI Taxonomy" id="157652"/>
    <lineage>
        <taxon>Eukaryota</taxon>
        <taxon>Viridiplantae</taxon>
        <taxon>Streptophyta</taxon>
        <taxon>Embryophyta</taxon>
        <taxon>Tracheophyta</taxon>
        <taxon>Spermatophyta</taxon>
        <taxon>Magnoliopsida</taxon>
        <taxon>eudicotyledons</taxon>
        <taxon>Gunneridae</taxon>
        <taxon>Pentapetalae</taxon>
        <taxon>rosids</taxon>
        <taxon>fabids</taxon>
        <taxon>Fabales</taxon>
        <taxon>Fabaceae</taxon>
        <taxon>Papilionoideae</taxon>
        <taxon>50 kb inversion clade</taxon>
        <taxon>NPAAA clade</taxon>
        <taxon>indigoferoid/millettioid clade</taxon>
        <taxon>Phaseoleae</taxon>
        <taxon>Mucuna</taxon>
    </lineage>
</organism>
<proteinExistence type="predicted"/>
<gene>
    <name evidence="1" type="ORF">CR513_01234</name>
</gene>